<dbReference type="Proteomes" id="UP001295469">
    <property type="component" value="Chromosome C03"/>
</dbReference>
<dbReference type="Gramene" id="CDY25693">
    <property type="protein sequence ID" value="CDY25693"/>
    <property type="gene ID" value="GSBRNA2T00033036001"/>
</dbReference>
<accession>A0A078GM55</accession>
<evidence type="ECO:0000313" key="3">
    <source>
        <dbReference type="Proteomes" id="UP000028999"/>
    </source>
</evidence>
<dbReference type="EMBL" id="HG994367">
    <property type="protein sequence ID" value="CAF1712633.1"/>
    <property type="molecule type" value="Genomic_DNA"/>
</dbReference>
<evidence type="ECO:0000313" key="2">
    <source>
        <dbReference type="EMBL" id="CDY25693.1"/>
    </source>
</evidence>
<dbReference type="PaxDb" id="3708-A0A078GM55"/>
<name>A0A078GM55_BRANA</name>
<dbReference type="OMA" id="HIQEWMI"/>
<dbReference type="EMBL" id="LK032179">
    <property type="protein sequence ID" value="CDY25693.1"/>
    <property type="molecule type" value="Genomic_DNA"/>
</dbReference>
<dbReference type="Proteomes" id="UP000028999">
    <property type="component" value="Unassembled WGS sequence"/>
</dbReference>
<proteinExistence type="predicted"/>
<reference evidence="1" key="3">
    <citation type="submission" date="2021-01" db="EMBL/GenBank/DDBJ databases">
        <authorList>
            <consortium name="Genoscope - CEA"/>
            <person name="William W."/>
        </authorList>
    </citation>
    <scope>NUCLEOTIDE SEQUENCE</scope>
</reference>
<organism evidence="2 3">
    <name type="scientific">Brassica napus</name>
    <name type="common">Rape</name>
    <dbReference type="NCBI Taxonomy" id="3708"/>
    <lineage>
        <taxon>Eukaryota</taxon>
        <taxon>Viridiplantae</taxon>
        <taxon>Streptophyta</taxon>
        <taxon>Embryophyta</taxon>
        <taxon>Tracheophyta</taxon>
        <taxon>Spermatophyta</taxon>
        <taxon>Magnoliopsida</taxon>
        <taxon>eudicotyledons</taxon>
        <taxon>Gunneridae</taxon>
        <taxon>Pentapetalae</taxon>
        <taxon>rosids</taxon>
        <taxon>malvids</taxon>
        <taxon>Brassicales</taxon>
        <taxon>Brassicaceae</taxon>
        <taxon>Brassiceae</taxon>
        <taxon>Brassica</taxon>
    </lineage>
</organism>
<keyword evidence="3" id="KW-1185">Reference proteome</keyword>
<dbReference type="AlphaFoldDB" id="A0A078GM55"/>
<sequence length="103" mass="11822">MATNHDLPIPTANPTFVAVNTDPYANPLYLHAANNSGVYLVSDKLKNKQFSVHFYHDFCFIQDHIQEWMIGQGDRFNDLYLLSQSDFSHNHVSLMVASAELWH</sequence>
<reference evidence="2 3" key="1">
    <citation type="journal article" date="2014" name="Science">
        <title>Plant genetics. Early allopolyploid evolution in the post-Neolithic Brassica napus oilseed genome.</title>
        <authorList>
            <person name="Chalhoub B."/>
            <person name="Denoeud F."/>
            <person name="Liu S."/>
            <person name="Parkin I.A."/>
            <person name="Tang H."/>
            <person name="Wang X."/>
            <person name="Chiquet J."/>
            <person name="Belcram H."/>
            <person name="Tong C."/>
            <person name="Samans B."/>
            <person name="Correa M."/>
            <person name="Da Silva C."/>
            <person name="Just J."/>
            <person name="Falentin C."/>
            <person name="Koh C.S."/>
            <person name="Le Clainche I."/>
            <person name="Bernard M."/>
            <person name="Bento P."/>
            <person name="Noel B."/>
            <person name="Labadie K."/>
            <person name="Alberti A."/>
            <person name="Charles M."/>
            <person name="Arnaud D."/>
            <person name="Guo H."/>
            <person name="Daviaud C."/>
            <person name="Alamery S."/>
            <person name="Jabbari K."/>
            <person name="Zhao M."/>
            <person name="Edger P.P."/>
            <person name="Chelaifa H."/>
            <person name="Tack D."/>
            <person name="Lassalle G."/>
            <person name="Mestiri I."/>
            <person name="Schnel N."/>
            <person name="Le Paslier M.C."/>
            <person name="Fan G."/>
            <person name="Renault V."/>
            <person name="Bayer P.E."/>
            <person name="Golicz A.A."/>
            <person name="Manoli S."/>
            <person name="Lee T.H."/>
            <person name="Thi V.H."/>
            <person name="Chalabi S."/>
            <person name="Hu Q."/>
            <person name="Fan C."/>
            <person name="Tollenaere R."/>
            <person name="Lu Y."/>
            <person name="Battail C."/>
            <person name="Shen J."/>
            <person name="Sidebottom C.H."/>
            <person name="Wang X."/>
            <person name="Canaguier A."/>
            <person name="Chauveau A."/>
            <person name="Berard A."/>
            <person name="Deniot G."/>
            <person name="Guan M."/>
            <person name="Liu Z."/>
            <person name="Sun F."/>
            <person name="Lim Y.P."/>
            <person name="Lyons E."/>
            <person name="Town C.D."/>
            <person name="Bancroft I."/>
            <person name="Wang X."/>
            <person name="Meng J."/>
            <person name="Ma J."/>
            <person name="Pires J.C."/>
            <person name="King G.J."/>
            <person name="Brunel D."/>
            <person name="Delourme R."/>
            <person name="Renard M."/>
            <person name="Aury J.M."/>
            <person name="Adams K.L."/>
            <person name="Batley J."/>
            <person name="Snowdon R.J."/>
            <person name="Tost J."/>
            <person name="Edwards D."/>
            <person name="Zhou Y."/>
            <person name="Hua W."/>
            <person name="Sharpe A.G."/>
            <person name="Paterson A.H."/>
            <person name="Guan C."/>
            <person name="Wincker P."/>
        </authorList>
    </citation>
    <scope>NUCLEOTIDE SEQUENCE [LARGE SCALE GENOMIC DNA]</scope>
    <source>
        <strain evidence="3">cv. Darmor-bzh</strain>
    </source>
</reference>
<gene>
    <name evidence="2" type="primary">BnaC03g69820D</name>
    <name evidence="1" type="ORF">DARMORV10_C03P91690.1</name>
    <name evidence="2" type="ORF">GSBRNA2T00033036001</name>
</gene>
<protein>
    <submittedName>
        <fullName evidence="1">(rape) hypothetical protein</fullName>
    </submittedName>
    <submittedName>
        <fullName evidence="2">BnaC03g69820D protein</fullName>
    </submittedName>
</protein>
<reference evidence="2" key="2">
    <citation type="submission" date="2014-06" db="EMBL/GenBank/DDBJ databases">
        <authorList>
            <person name="Genoscope - CEA"/>
        </authorList>
    </citation>
    <scope>NUCLEOTIDE SEQUENCE</scope>
</reference>
<evidence type="ECO:0000313" key="1">
    <source>
        <dbReference type="EMBL" id="CAF1712633.1"/>
    </source>
</evidence>